<dbReference type="OrthoDB" id="10030336at2759"/>
<dbReference type="STRING" id="6290.A0A0N4WNX9"/>
<keyword evidence="3" id="KW-1185">Reference proteome</keyword>
<gene>
    <name evidence="2" type="ORF">HPLM_LOCUS13020</name>
</gene>
<accession>A0A0N4WNX9</accession>
<dbReference type="AlphaFoldDB" id="A0A0N4WNX9"/>
<feature type="chain" id="PRO_5043123972" evidence="1">
    <location>
        <begin position="20"/>
        <end position="134"/>
    </location>
</feature>
<proteinExistence type="predicted"/>
<dbReference type="EMBL" id="UZAF01018057">
    <property type="protein sequence ID" value="VDO47572.1"/>
    <property type="molecule type" value="Genomic_DNA"/>
</dbReference>
<organism evidence="4">
    <name type="scientific">Haemonchus placei</name>
    <name type="common">Barber's pole worm</name>
    <dbReference type="NCBI Taxonomy" id="6290"/>
    <lineage>
        <taxon>Eukaryota</taxon>
        <taxon>Metazoa</taxon>
        <taxon>Ecdysozoa</taxon>
        <taxon>Nematoda</taxon>
        <taxon>Chromadorea</taxon>
        <taxon>Rhabditida</taxon>
        <taxon>Rhabditina</taxon>
        <taxon>Rhabditomorpha</taxon>
        <taxon>Strongyloidea</taxon>
        <taxon>Trichostrongylidae</taxon>
        <taxon>Haemonchus</taxon>
    </lineage>
</organism>
<reference evidence="2 3" key="2">
    <citation type="submission" date="2018-11" db="EMBL/GenBank/DDBJ databases">
        <authorList>
            <consortium name="Pathogen Informatics"/>
        </authorList>
    </citation>
    <scope>NUCLEOTIDE SEQUENCE [LARGE SCALE GENOMIC DNA]</scope>
    <source>
        <strain evidence="2 3">MHpl1</strain>
    </source>
</reference>
<name>A0A0N4WNX9_HAEPC</name>
<dbReference type="WBParaSite" id="HPLM_0001302601-mRNA-1">
    <property type="protein sequence ID" value="HPLM_0001302601-mRNA-1"/>
    <property type="gene ID" value="HPLM_0001302601"/>
</dbReference>
<dbReference type="Proteomes" id="UP000268014">
    <property type="component" value="Unassembled WGS sequence"/>
</dbReference>
<keyword evidence="1" id="KW-0732">Signal</keyword>
<sequence length="134" mass="15062">MRPSVAVLEVNFVLLWTCCFEIRLQIPQLLNVDVCGHCTCFVWQLPVFDTPKLDVVRKTTLRALSVDIGDKSEEENKNRTTAMQAKRRAAEVKSIDDLLNRNVDQANPGDSASLLAHLIRQDDGKLPNMPNGYP</sequence>
<evidence type="ECO:0000313" key="2">
    <source>
        <dbReference type="EMBL" id="VDO47572.1"/>
    </source>
</evidence>
<feature type="signal peptide" evidence="1">
    <location>
        <begin position="1"/>
        <end position="19"/>
    </location>
</feature>
<reference evidence="4" key="1">
    <citation type="submission" date="2017-02" db="UniProtKB">
        <authorList>
            <consortium name="WormBaseParasite"/>
        </authorList>
    </citation>
    <scope>IDENTIFICATION</scope>
</reference>
<evidence type="ECO:0000313" key="3">
    <source>
        <dbReference type="Proteomes" id="UP000268014"/>
    </source>
</evidence>
<evidence type="ECO:0000313" key="4">
    <source>
        <dbReference type="WBParaSite" id="HPLM_0001302601-mRNA-1"/>
    </source>
</evidence>
<evidence type="ECO:0000256" key="1">
    <source>
        <dbReference type="SAM" id="SignalP"/>
    </source>
</evidence>
<protein>
    <submittedName>
        <fullName evidence="4">WH2 domain-containing protein</fullName>
    </submittedName>
</protein>